<dbReference type="AlphaFoldDB" id="A0A1F6FGF3"/>
<dbReference type="EMBL" id="MFMM01000001">
    <property type="protein sequence ID" value="OGG84943.1"/>
    <property type="molecule type" value="Genomic_DNA"/>
</dbReference>
<protein>
    <submittedName>
        <fullName evidence="1">Uncharacterized protein</fullName>
    </submittedName>
</protein>
<dbReference type="Proteomes" id="UP000177325">
    <property type="component" value="Unassembled WGS sequence"/>
</dbReference>
<evidence type="ECO:0000313" key="2">
    <source>
        <dbReference type="Proteomes" id="UP000177325"/>
    </source>
</evidence>
<comment type="caution">
    <text evidence="1">The sequence shown here is derived from an EMBL/GenBank/DDBJ whole genome shotgun (WGS) entry which is preliminary data.</text>
</comment>
<reference evidence="1 2" key="1">
    <citation type="journal article" date="2016" name="Nat. Commun.">
        <title>Thousands of microbial genomes shed light on interconnected biogeochemical processes in an aquifer system.</title>
        <authorList>
            <person name="Anantharaman K."/>
            <person name="Brown C.T."/>
            <person name="Hug L.A."/>
            <person name="Sharon I."/>
            <person name="Castelle C.J."/>
            <person name="Probst A.J."/>
            <person name="Thomas B.C."/>
            <person name="Singh A."/>
            <person name="Wilkins M.J."/>
            <person name="Karaoz U."/>
            <person name="Brodie E.L."/>
            <person name="Williams K.H."/>
            <person name="Hubbard S.S."/>
            <person name="Banfield J.F."/>
        </authorList>
    </citation>
    <scope>NUCLEOTIDE SEQUENCE [LARGE SCALE GENOMIC DNA]</scope>
</reference>
<organism evidence="1 2">
    <name type="scientific">Candidatus Kaiserbacteria bacterium RIFCSPLOWO2_12_FULL_45_26</name>
    <dbReference type="NCBI Taxonomy" id="1798525"/>
    <lineage>
        <taxon>Bacteria</taxon>
        <taxon>Candidatus Kaiseribacteriota</taxon>
    </lineage>
</organism>
<accession>A0A1F6FGF3</accession>
<proteinExistence type="predicted"/>
<name>A0A1F6FGF3_9BACT</name>
<gene>
    <name evidence="1" type="ORF">A3G90_02645</name>
</gene>
<evidence type="ECO:0000313" key="1">
    <source>
        <dbReference type="EMBL" id="OGG84943.1"/>
    </source>
</evidence>
<sequence>MTTLPKRFFPVIHCVSPFTKQGTGHALLNTQIAFRGGADGVFLIGHNMPYTEVLYIYEQVRKQFFARWIGINLLDVSAADDWPKLRAIAQREKVNALWMDSLPEACRAMSQTDAELFGGVAFKYRDSDLMGEGLFMACQNALNYVDTVTTSGDKTGSPPDVAKVQAMREAIRPHDSLALASGVSVENVALFKPYVDTFLVASSITERRADRGGQEYLVQERVTALAAAIHS</sequence>